<evidence type="ECO:0000313" key="2">
    <source>
        <dbReference type="Proteomes" id="UP000215335"/>
    </source>
</evidence>
<protein>
    <submittedName>
        <fullName evidence="1">Uncharacterized protein</fullName>
    </submittedName>
</protein>
<evidence type="ECO:0000313" key="1">
    <source>
        <dbReference type="EMBL" id="OXU31367.1"/>
    </source>
</evidence>
<dbReference type="Proteomes" id="UP000215335">
    <property type="component" value="Unassembled WGS sequence"/>
</dbReference>
<accession>A0A232FLY4</accession>
<comment type="caution">
    <text evidence="1">The sequence shown here is derived from an EMBL/GenBank/DDBJ whole genome shotgun (WGS) entry which is preliminary data.</text>
</comment>
<name>A0A232FLY4_9HYME</name>
<gene>
    <name evidence="1" type="ORF">TSAR_014940</name>
</gene>
<dbReference type="AlphaFoldDB" id="A0A232FLY4"/>
<dbReference type="EMBL" id="NNAY01000065">
    <property type="protein sequence ID" value="OXU31367.1"/>
    <property type="molecule type" value="Genomic_DNA"/>
</dbReference>
<sequence length="43" mass="5223">MEEDTFAGLSRRLHVIFQSDRIFTFLRVCRTDQECSEKLMERQ</sequence>
<reference evidence="1 2" key="1">
    <citation type="journal article" date="2017" name="Curr. Biol.">
        <title>The Evolution of Venom by Co-option of Single-Copy Genes.</title>
        <authorList>
            <person name="Martinson E.O."/>
            <person name="Mrinalini"/>
            <person name="Kelkar Y.D."/>
            <person name="Chang C.H."/>
            <person name="Werren J.H."/>
        </authorList>
    </citation>
    <scope>NUCLEOTIDE SEQUENCE [LARGE SCALE GENOMIC DNA]</scope>
    <source>
        <strain evidence="1 2">Alberta</strain>
        <tissue evidence="1">Whole body</tissue>
    </source>
</reference>
<proteinExistence type="predicted"/>
<keyword evidence="2" id="KW-1185">Reference proteome</keyword>
<organism evidence="1 2">
    <name type="scientific">Trichomalopsis sarcophagae</name>
    <dbReference type="NCBI Taxonomy" id="543379"/>
    <lineage>
        <taxon>Eukaryota</taxon>
        <taxon>Metazoa</taxon>
        <taxon>Ecdysozoa</taxon>
        <taxon>Arthropoda</taxon>
        <taxon>Hexapoda</taxon>
        <taxon>Insecta</taxon>
        <taxon>Pterygota</taxon>
        <taxon>Neoptera</taxon>
        <taxon>Endopterygota</taxon>
        <taxon>Hymenoptera</taxon>
        <taxon>Apocrita</taxon>
        <taxon>Proctotrupomorpha</taxon>
        <taxon>Chalcidoidea</taxon>
        <taxon>Pteromalidae</taxon>
        <taxon>Pteromalinae</taxon>
        <taxon>Trichomalopsis</taxon>
    </lineage>
</organism>